<comment type="caution">
    <text evidence="8">The sequence shown here is derived from an EMBL/GenBank/DDBJ whole genome shotgun (WGS) entry which is preliminary data.</text>
</comment>
<comment type="similarity">
    <text evidence="2">Belongs to the bacterial solute-binding protein 8 family.</text>
</comment>
<dbReference type="PRINTS" id="PR01715">
    <property type="entry name" value="FERRIBNDNGPP"/>
</dbReference>
<dbReference type="GO" id="GO:0030288">
    <property type="term" value="C:outer membrane-bounded periplasmic space"/>
    <property type="evidence" value="ECO:0007669"/>
    <property type="project" value="TreeGrafter"/>
</dbReference>
<evidence type="ECO:0000256" key="5">
    <source>
        <dbReference type="ARBA" id="ARBA00022729"/>
    </source>
</evidence>
<evidence type="ECO:0000313" key="9">
    <source>
        <dbReference type="Proteomes" id="UP000321303"/>
    </source>
</evidence>
<gene>
    <name evidence="8" type="ORF">HVA01_27840</name>
</gene>
<comment type="subcellular location">
    <subcellularLocation>
        <location evidence="1">Cell envelope</location>
    </subcellularLocation>
</comment>
<dbReference type="InterPro" id="IPR051313">
    <property type="entry name" value="Bact_iron-sidero_bind"/>
</dbReference>
<proteinExistence type="inferred from homology"/>
<dbReference type="AlphaFoldDB" id="A0A511UTW5"/>
<evidence type="ECO:0000256" key="3">
    <source>
        <dbReference type="ARBA" id="ARBA00022448"/>
    </source>
</evidence>
<dbReference type="PROSITE" id="PS50983">
    <property type="entry name" value="FE_B12_PBP"/>
    <property type="match status" value="1"/>
</dbReference>
<feature type="domain" description="Fe/B12 periplasmic-binding" evidence="7">
    <location>
        <begin position="24"/>
        <end position="282"/>
    </location>
</feature>
<organism evidence="8 9">
    <name type="scientific">Halovibrio variabilis</name>
    <dbReference type="NCBI Taxonomy" id="31910"/>
    <lineage>
        <taxon>Bacteria</taxon>
        <taxon>Pseudomonadati</taxon>
        <taxon>Pseudomonadota</taxon>
        <taxon>Gammaproteobacteria</taxon>
        <taxon>Oceanospirillales</taxon>
        <taxon>Halomonadaceae</taxon>
        <taxon>Halovibrio</taxon>
    </lineage>
</organism>
<feature type="signal peptide" evidence="6">
    <location>
        <begin position="1"/>
        <end position="19"/>
    </location>
</feature>
<keyword evidence="9" id="KW-1185">Reference proteome</keyword>
<dbReference type="PANTHER" id="PTHR30532:SF1">
    <property type="entry name" value="IRON(3+)-HYDROXAMATE-BINDING PROTEIN FHUD"/>
    <property type="match status" value="1"/>
</dbReference>
<evidence type="ECO:0000256" key="1">
    <source>
        <dbReference type="ARBA" id="ARBA00004196"/>
    </source>
</evidence>
<evidence type="ECO:0000259" key="7">
    <source>
        <dbReference type="PROSITE" id="PS50983"/>
    </source>
</evidence>
<sequence length="282" mass="31155">MKFLTAALAFLTFCSTAYAGERQPIATFDWAVTETLSMLDIGPLGVTQLETYNEWADNGLIAYDAIELGFGPMPNLELMSHLNPALIIGGLTPLNEKLSHIAPTENISLFPITGDPWQAVHDFTLALAARLGHQKDAKRLILESEQQLARLNHKLSADQAPLLIIQFRDDRHVWIYGENSLFQGILDQLGLTNAWNKPTNHVGVSTVSIDELPAIEGRLVVLKSPHYTASIGDRLNRGGLWQALLRVRGGKTVYLPVNYWTLGGLPSAMRFAETLVETLEDT</sequence>
<dbReference type="Proteomes" id="UP000321303">
    <property type="component" value="Unassembled WGS sequence"/>
</dbReference>
<dbReference type="Gene3D" id="3.40.50.1980">
    <property type="entry name" value="Nitrogenase molybdenum iron protein domain"/>
    <property type="match status" value="2"/>
</dbReference>
<keyword evidence="5 6" id="KW-0732">Signal</keyword>
<protein>
    <submittedName>
        <fullName evidence="8">ABC transporter substrate-binding protein</fullName>
    </submittedName>
</protein>
<accession>A0A511UTW5</accession>
<keyword evidence="4" id="KW-0410">Iron transport</keyword>
<evidence type="ECO:0000313" key="8">
    <source>
        <dbReference type="EMBL" id="GEN29138.1"/>
    </source>
</evidence>
<evidence type="ECO:0000256" key="6">
    <source>
        <dbReference type="SAM" id="SignalP"/>
    </source>
</evidence>
<evidence type="ECO:0000256" key="2">
    <source>
        <dbReference type="ARBA" id="ARBA00008814"/>
    </source>
</evidence>
<dbReference type="GO" id="GO:1901678">
    <property type="term" value="P:iron coordination entity transport"/>
    <property type="evidence" value="ECO:0007669"/>
    <property type="project" value="UniProtKB-ARBA"/>
</dbReference>
<dbReference type="Pfam" id="PF01497">
    <property type="entry name" value="Peripla_BP_2"/>
    <property type="match status" value="1"/>
</dbReference>
<name>A0A511UTW5_9GAMM</name>
<dbReference type="SUPFAM" id="SSF53807">
    <property type="entry name" value="Helical backbone' metal receptor"/>
    <property type="match status" value="1"/>
</dbReference>
<keyword evidence="4" id="KW-0408">Iron</keyword>
<reference evidence="8 9" key="1">
    <citation type="submission" date="2019-07" db="EMBL/GenBank/DDBJ databases">
        <title>Whole genome shotgun sequence of Halomonas variabilis NBRC 102410.</title>
        <authorList>
            <person name="Hosoyama A."/>
            <person name="Uohara A."/>
            <person name="Ohji S."/>
            <person name="Ichikawa N."/>
        </authorList>
    </citation>
    <scope>NUCLEOTIDE SEQUENCE [LARGE SCALE GENOMIC DNA]</scope>
    <source>
        <strain evidence="8 9">NBRC 102410</strain>
    </source>
</reference>
<feature type="chain" id="PRO_5022088454" evidence="6">
    <location>
        <begin position="20"/>
        <end position="282"/>
    </location>
</feature>
<evidence type="ECO:0000256" key="4">
    <source>
        <dbReference type="ARBA" id="ARBA00022496"/>
    </source>
</evidence>
<dbReference type="InterPro" id="IPR002491">
    <property type="entry name" value="ABC_transptr_periplasmic_BD"/>
</dbReference>
<dbReference type="RefSeq" id="WP_246129650.1">
    <property type="nucleotide sequence ID" value="NZ_BJXV01000017.1"/>
</dbReference>
<dbReference type="PANTHER" id="PTHR30532">
    <property type="entry name" value="IRON III DICITRATE-BINDING PERIPLASMIC PROTEIN"/>
    <property type="match status" value="1"/>
</dbReference>
<keyword evidence="3" id="KW-0813">Transport</keyword>
<keyword evidence="4" id="KW-0406">Ion transport</keyword>
<dbReference type="EMBL" id="BJXV01000017">
    <property type="protein sequence ID" value="GEN29138.1"/>
    <property type="molecule type" value="Genomic_DNA"/>
</dbReference>